<protein>
    <submittedName>
        <fullName evidence="2">Glycosyl transferase group 1</fullName>
    </submittedName>
</protein>
<sequence length="407" mass="42748">MNHRPTEPAPPAPLRLLLAVTDPRSTGFLRGQLAAARAAGFEVSLLSGPGPAARALAAAEHARLYEIPMARAIAPARDLVALARVARALAHARPHIVNAGTPKAALLTLLAARALGVPCRIHTLHGLRGETLRGARRRLLDGLTRVTSALAQRVICVSPSLAREAVAAGVAAPAQVLVLGRGSANGIDLERFCPSPEHAAAGRALRARCGIPDGARVLGFVGRLADDKGVAELARAWSGLRRRFPDLHWLVLGAPDDTDPVPAEVLDQMSQDPRVHCLGQVADPRPAYAGMDVLALPTRREGLGYALIEAAAFELPSVATRVTGCVDAVHDGVTGTLVARGDTRALAAALAAYLDDPALRRQHGHAGRAFVAAHFEQRALWARLHREYARLAAAAALPGAAALTTRF</sequence>
<dbReference type="PANTHER" id="PTHR45947">
    <property type="entry name" value="SULFOQUINOVOSYL TRANSFERASE SQD2"/>
    <property type="match status" value="1"/>
</dbReference>
<dbReference type="Pfam" id="PF13579">
    <property type="entry name" value="Glyco_trans_4_4"/>
    <property type="match status" value="1"/>
</dbReference>
<reference evidence="2 3" key="1">
    <citation type="journal article" date="2010" name="Stand. Genomic Sci.">
        <title>Complete genome sequence of Haliangium ochraceum type strain (SMP-2).</title>
        <authorList>
            <consortium name="US DOE Joint Genome Institute (JGI-PGF)"/>
            <person name="Ivanova N."/>
            <person name="Daum C."/>
            <person name="Lang E."/>
            <person name="Abt B."/>
            <person name="Kopitz M."/>
            <person name="Saunders E."/>
            <person name="Lapidus A."/>
            <person name="Lucas S."/>
            <person name="Glavina Del Rio T."/>
            <person name="Nolan M."/>
            <person name="Tice H."/>
            <person name="Copeland A."/>
            <person name="Cheng J.F."/>
            <person name="Chen F."/>
            <person name="Bruce D."/>
            <person name="Goodwin L."/>
            <person name="Pitluck S."/>
            <person name="Mavromatis K."/>
            <person name="Pati A."/>
            <person name="Mikhailova N."/>
            <person name="Chen A."/>
            <person name="Palaniappan K."/>
            <person name="Land M."/>
            <person name="Hauser L."/>
            <person name="Chang Y.J."/>
            <person name="Jeffries C.D."/>
            <person name="Detter J.C."/>
            <person name="Brettin T."/>
            <person name="Rohde M."/>
            <person name="Goker M."/>
            <person name="Bristow J."/>
            <person name="Markowitz V."/>
            <person name="Eisen J.A."/>
            <person name="Hugenholtz P."/>
            <person name="Kyrpides N.C."/>
            <person name="Klenk H.P."/>
        </authorList>
    </citation>
    <scope>NUCLEOTIDE SEQUENCE [LARGE SCALE GENOMIC DNA]</scope>
    <source>
        <strain evidence="3">DSM 14365 / CIP 107738 / JCM 11303 / AJ 13395 / SMP-2</strain>
    </source>
</reference>
<dbReference type="STRING" id="502025.Hoch_1971"/>
<dbReference type="Pfam" id="PF13692">
    <property type="entry name" value="Glyco_trans_1_4"/>
    <property type="match status" value="1"/>
</dbReference>
<dbReference type="Proteomes" id="UP000001880">
    <property type="component" value="Chromosome"/>
</dbReference>
<proteinExistence type="predicted"/>
<dbReference type="HOGENOM" id="CLU_009583_8_0_7"/>
<organism evidence="2 3">
    <name type="scientific">Haliangium ochraceum (strain DSM 14365 / JCM 11303 / SMP-2)</name>
    <dbReference type="NCBI Taxonomy" id="502025"/>
    <lineage>
        <taxon>Bacteria</taxon>
        <taxon>Pseudomonadati</taxon>
        <taxon>Myxococcota</taxon>
        <taxon>Polyangia</taxon>
        <taxon>Haliangiales</taxon>
        <taxon>Kofleriaceae</taxon>
        <taxon>Haliangium</taxon>
    </lineage>
</organism>
<evidence type="ECO:0000313" key="2">
    <source>
        <dbReference type="EMBL" id="ACY14517.1"/>
    </source>
</evidence>
<dbReference type="RefSeq" id="WP_012827125.1">
    <property type="nucleotide sequence ID" value="NC_013440.1"/>
</dbReference>
<dbReference type="KEGG" id="hoh:Hoch_1971"/>
<keyword evidence="3" id="KW-1185">Reference proteome</keyword>
<dbReference type="EMBL" id="CP001804">
    <property type="protein sequence ID" value="ACY14517.1"/>
    <property type="molecule type" value="Genomic_DNA"/>
</dbReference>
<dbReference type="OrthoDB" id="5449954at2"/>
<dbReference type="GO" id="GO:0016758">
    <property type="term" value="F:hexosyltransferase activity"/>
    <property type="evidence" value="ECO:0007669"/>
    <property type="project" value="TreeGrafter"/>
</dbReference>
<gene>
    <name evidence="2" type="ordered locus">Hoch_1971</name>
</gene>
<dbReference type="InterPro" id="IPR050194">
    <property type="entry name" value="Glycosyltransferase_grp1"/>
</dbReference>
<dbReference type="CAZy" id="GT4">
    <property type="family name" value="Glycosyltransferase Family 4"/>
</dbReference>
<dbReference type="InterPro" id="IPR028098">
    <property type="entry name" value="Glyco_trans_4-like_N"/>
</dbReference>
<evidence type="ECO:0000259" key="1">
    <source>
        <dbReference type="Pfam" id="PF13579"/>
    </source>
</evidence>
<keyword evidence="2" id="KW-0808">Transferase</keyword>
<dbReference type="PANTHER" id="PTHR45947:SF3">
    <property type="entry name" value="SULFOQUINOVOSYL TRANSFERASE SQD2"/>
    <property type="match status" value="1"/>
</dbReference>
<dbReference type="Gene3D" id="3.40.50.2000">
    <property type="entry name" value="Glycogen Phosphorylase B"/>
    <property type="match status" value="2"/>
</dbReference>
<accession>D0LFR5</accession>
<feature type="domain" description="Glycosyltransferase subfamily 4-like N-terminal" evidence="1">
    <location>
        <begin position="30"/>
        <end position="179"/>
    </location>
</feature>
<name>D0LFR5_HALO1</name>
<dbReference type="eggNOG" id="COG0438">
    <property type="taxonomic scope" value="Bacteria"/>
</dbReference>
<dbReference type="AlphaFoldDB" id="D0LFR5"/>
<dbReference type="SUPFAM" id="SSF53756">
    <property type="entry name" value="UDP-Glycosyltransferase/glycogen phosphorylase"/>
    <property type="match status" value="1"/>
</dbReference>
<evidence type="ECO:0000313" key="3">
    <source>
        <dbReference type="Proteomes" id="UP000001880"/>
    </source>
</evidence>